<protein>
    <submittedName>
        <fullName evidence="1">Retrovirus-related Pol polyprotein from transposon TNT 1-94</fullName>
    </submittedName>
</protein>
<organism evidence="1">
    <name type="scientific">Tanacetum cinerariifolium</name>
    <name type="common">Dalmatian daisy</name>
    <name type="synonym">Chrysanthemum cinerariifolium</name>
    <dbReference type="NCBI Taxonomy" id="118510"/>
    <lineage>
        <taxon>Eukaryota</taxon>
        <taxon>Viridiplantae</taxon>
        <taxon>Streptophyta</taxon>
        <taxon>Embryophyta</taxon>
        <taxon>Tracheophyta</taxon>
        <taxon>Spermatophyta</taxon>
        <taxon>Magnoliopsida</taxon>
        <taxon>eudicotyledons</taxon>
        <taxon>Gunneridae</taxon>
        <taxon>Pentapetalae</taxon>
        <taxon>asterids</taxon>
        <taxon>campanulids</taxon>
        <taxon>Asterales</taxon>
        <taxon>Asteraceae</taxon>
        <taxon>Asteroideae</taxon>
        <taxon>Anthemideae</taxon>
        <taxon>Anthemidinae</taxon>
        <taxon>Tanacetum</taxon>
    </lineage>
</organism>
<comment type="caution">
    <text evidence="1">The sequence shown here is derived from an EMBL/GenBank/DDBJ whole genome shotgun (WGS) entry which is preliminary data.</text>
</comment>
<sequence>MKDLGKTKYCLVLQIEHMPNGILVHQSNYTEKALKRFNMDKAKSLSTPMVGRSLNVDNDPFRPCEEDEDVLGPEVPYLSAIGALIYLTNYTRPDISFAINLLARLSSSLTKRHWNGIKHIFDTSV</sequence>
<dbReference type="EMBL" id="BKCJ010308023">
    <property type="protein sequence ID" value="GEZ67066.1"/>
    <property type="molecule type" value="Genomic_DNA"/>
</dbReference>
<dbReference type="AlphaFoldDB" id="A0A699IRX1"/>
<accession>A0A699IRX1</accession>
<gene>
    <name evidence="1" type="ORF">Tci_539039</name>
</gene>
<proteinExistence type="predicted"/>
<name>A0A699IRX1_TANCI</name>
<evidence type="ECO:0000313" key="1">
    <source>
        <dbReference type="EMBL" id="GEZ67066.1"/>
    </source>
</evidence>
<reference evidence="1" key="1">
    <citation type="journal article" date="2019" name="Sci. Rep.">
        <title>Draft genome of Tanacetum cinerariifolium, the natural source of mosquito coil.</title>
        <authorList>
            <person name="Yamashiro T."/>
            <person name="Shiraishi A."/>
            <person name="Satake H."/>
            <person name="Nakayama K."/>
        </authorList>
    </citation>
    <scope>NUCLEOTIDE SEQUENCE</scope>
</reference>